<evidence type="ECO:0000256" key="6">
    <source>
        <dbReference type="ARBA" id="ARBA00023180"/>
    </source>
</evidence>
<organism evidence="7 8">
    <name type="scientific">Qipengyuania benthica</name>
    <dbReference type="NCBI Taxonomy" id="3067651"/>
    <lineage>
        <taxon>Bacteria</taxon>
        <taxon>Pseudomonadati</taxon>
        <taxon>Pseudomonadota</taxon>
        <taxon>Alphaproteobacteria</taxon>
        <taxon>Sphingomonadales</taxon>
        <taxon>Erythrobacteraceae</taxon>
        <taxon>Qipengyuania</taxon>
    </lineage>
</organism>
<dbReference type="EMBL" id="JAVAIL010000001">
    <property type="protein sequence ID" value="MDP4538500.1"/>
    <property type="molecule type" value="Genomic_DNA"/>
</dbReference>
<reference evidence="7 8" key="1">
    <citation type="submission" date="2023-08" db="EMBL/GenBank/DDBJ databases">
        <title>genomic of DY56.</title>
        <authorList>
            <person name="Wang Y."/>
        </authorList>
    </citation>
    <scope>NUCLEOTIDE SEQUENCE [LARGE SCALE GENOMIC DNA]</scope>
    <source>
        <strain evidence="7 8">DY56-A-20</strain>
    </source>
</reference>
<evidence type="ECO:0000313" key="7">
    <source>
        <dbReference type="EMBL" id="MDP4538500.1"/>
    </source>
</evidence>
<dbReference type="Gene3D" id="1.10.575.10">
    <property type="entry name" value="P1 Nuclease"/>
    <property type="match status" value="1"/>
</dbReference>
<evidence type="ECO:0000256" key="5">
    <source>
        <dbReference type="ARBA" id="ARBA00023157"/>
    </source>
</evidence>
<dbReference type="Pfam" id="PF02265">
    <property type="entry name" value="S1-P1_nuclease"/>
    <property type="match status" value="1"/>
</dbReference>
<keyword evidence="6" id="KW-0325">Glycoprotein</keyword>
<dbReference type="SUPFAM" id="SSF48537">
    <property type="entry name" value="Phospholipase C/P1 nuclease"/>
    <property type="match status" value="1"/>
</dbReference>
<keyword evidence="1" id="KW-0540">Nuclease</keyword>
<evidence type="ECO:0000256" key="1">
    <source>
        <dbReference type="ARBA" id="ARBA00022722"/>
    </source>
</evidence>
<evidence type="ECO:0000256" key="3">
    <source>
        <dbReference type="ARBA" id="ARBA00022759"/>
    </source>
</evidence>
<keyword evidence="8" id="KW-1185">Reference proteome</keyword>
<dbReference type="RefSeq" id="WP_305928631.1">
    <property type="nucleotide sequence ID" value="NZ_JAVAIL010000001.1"/>
</dbReference>
<dbReference type="PANTHER" id="PTHR33146:SF26">
    <property type="entry name" value="ENDONUCLEASE 4"/>
    <property type="match status" value="1"/>
</dbReference>
<dbReference type="CDD" id="cd11010">
    <property type="entry name" value="S1-P1_nuclease"/>
    <property type="match status" value="1"/>
</dbReference>
<dbReference type="InterPro" id="IPR003154">
    <property type="entry name" value="S1/P1nuclease"/>
</dbReference>
<protein>
    <submittedName>
        <fullName evidence="7">S1/P1 nuclease</fullName>
    </submittedName>
</protein>
<gene>
    <name evidence="7" type="ORF">Q9K01_02540</name>
</gene>
<comment type="caution">
    <text evidence="7">The sequence shown here is derived from an EMBL/GenBank/DDBJ whole genome shotgun (WGS) entry which is preliminary data.</text>
</comment>
<evidence type="ECO:0000256" key="2">
    <source>
        <dbReference type="ARBA" id="ARBA00022723"/>
    </source>
</evidence>
<dbReference type="InterPro" id="IPR008947">
    <property type="entry name" value="PLipase_C/P1_nuclease_dom_sf"/>
</dbReference>
<keyword evidence="3" id="KW-0255">Endonuclease</keyword>
<dbReference type="PANTHER" id="PTHR33146">
    <property type="entry name" value="ENDONUCLEASE 4"/>
    <property type="match status" value="1"/>
</dbReference>
<sequence length="279" mass="30864">MNGKPSRGVEMTYKAVLIAATVAASLPSPAAAWGQLGHRVIGEIADERTSGKTRAEIELILGEEDLAEASTWADEERSNPAVFWQREAGPYHYVTVPEGQTYAEVGAPEEGDALSALDRFVATIRDPDASREDKALALRFIVHIVGDVHQPLHAGSGDDRGGNDVKVRWFGDNTNLHSVWDSKMIEGQNLSYTEYATWLNRQIEPIETIAWWDANPQVWIGESTRIRDTIYPAADEEVPNLGYAYQYEHLGTAEKRMQQAGVRLAAYLDWLFGVAVLPG</sequence>
<proteinExistence type="predicted"/>
<evidence type="ECO:0000313" key="8">
    <source>
        <dbReference type="Proteomes" id="UP001235664"/>
    </source>
</evidence>
<dbReference type="Proteomes" id="UP001235664">
    <property type="component" value="Unassembled WGS sequence"/>
</dbReference>
<keyword evidence="4" id="KW-0378">Hydrolase</keyword>
<name>A0ABT9H5A4_9SPHN</name>
<keyword evidence="2" id="KW-0479">Metal-binding</keyword>
<accession>A0ABT9H5A4</accession>
<evidence type="ECO:0000256" key="4">
    <source>
        <dbReference type="ARBA" id="ARBA00022801"/>
    </source>
</evidence>
<keyword evidence="5" id="KW-1015">Disulfide bond</keyword>